<feature type="compositionally biased region" description="Gly residues" evidence="1">
    <location>
        <begin position="359"/>
        <end position="370"/>
    </location>
</feature>
<feature type="compositionally biased region" description="Polar residues" evidence="1">
    <location>
        <begin position="264"/>
        <end position="273"/>
    </location>
</feature>
<accession>A0A8H6DWM6</accession>
<name>A0A8H6DWM6_COCSA</name>
<evidence type="ECO:0000313" key="3">
    <source>
        <dbReference type="Proteomes" id="UP000624244"/>
    </source>
</evidence>
<evidence type="ECO:0000256" key="1">
    <source>
        <dbReference type="SAM" id="MobiDB-lite"/>
    </source>
</evidence>
<organism evidence="2 3">
    <name type="scientific">Cochliobolus sativus</name>
    <name type="common">Common root rot and spot blotch fungus</name>
    <name type="synonym">Bipolaris sorokiniana</name>
    <dbReference type="NCBI Taxonomy" id="45130"/>
    <lineage>
        <taxon>Eukaryota</taxon>
        <taxon>Fungi</taxon>
        <taxon>Dikarya</taxon>
        <taxon>Ascomycota</taxon>
        <taxon>Pezizomycotina</taxon>
        <taxon>Dothideomycetes</taxon>
        <taxon>Pleosporomycetidae</taxon>
        <taxon>Pleosporales</taxon>
        <taxon>Pleosporineae</taxon>
        <taxon>Pleosporaceae</taxon>
        <taxon>Bipolaris</taxon>
    </lineage>
</organism>
<feature type="compositionally biased region" description="Polar residues" evidence="1">
    <location>
        <begin position="314"/>
        <end position="324"/>
    </location>
</feature>
<feature type="region of interest" description="Disordered" evidence="1">
    <location>
        <begin position="151"/>
        <end position="182"/>
    </location>
</feature>
<feature type="region of interest" description="Disordered" evidence="1">
    <location>
        <begin position="35"/>
        <end position="73"/>
    </location>
</feature>
<comment type="caution">
    <text evidence="2">The sequence shown here is derived from an EMBL/GenBank/DDBJ whole genome shotgun (WGS) entry which is preliminary data.</text>
</comment>
<dbReference type="AlphaFoldDB" id="A0A8H6DWM6"/>
<dbReference type="EMBL" id="WNKQ01000006">
    <property type="protein sequence ID" value="KAF5850667.1"/>
    <property type="molecule type" value="Genomic_DNA"/>
</dbReference>
<gene>
    <name evidence="2" type="ORF">GGP41_010309</name>
</gene>
<feature type="region of interest" description="Disordered" evidence="1">
    <location>
        <begin position="250"/>
        <end position="370"/>
    </location>
</feature>
<proteinExistence type="predicted"/>
<feature type="compositionally biased region" description="Low complexity" evidence="1">
    <location>
        <begin position="303"/>
        <end position="313"/>
    </location>
</feature>
<feature type="compositionally biased region" description="Pro residues" evidence="1">
    <location>
        <begin position="172"/>
        <end position="182"/>
    </location>
</feature>
<reference evidence="2" key="1">
    <citation type="submission" date="2019-11" db="EMBL/GenBank/DDBJ databases">
        <title>Bipolaris sorokiniana Genome sequencing.</title>
        <authorList>
            <person name="Wang H."/>
        </authorList>
    </citation>
    <scope>NUCLEOTIDE SEQUENCE</scope>
</reference>
<evidence type="ECO:0000313" key="2">
    <source>
        <dbReference type="EMBL" id="KAF5850667.1"/>
    </source>
</evidence>
<dbReference type="Proteomes" id="UP000624244">
    <property type="component" value="Unassembled WGS sequence"/>
</dbReference>
<protein>
    <submittedName>
        <fullName evidence="2">Uncharacterized protein</fullName>
    </submittedName>
</protein>
<sequence>MDRHDSGKPGCDSEHVLDKTVSNAAKADFEGACASPAANRPYGHNEVIDEEPEVQKQAGQGCEKEQAKCSSPASLSTVSASLSTVSASSESQKQGVSETETSNARVVTYATETACGCVTLRNFSEFALHIKNLRCRLWSGKMDKTAEPANFDRNPKHSHHGKAHSTMQGPPDHYPGPGDPPSASPVYNLHETMPSGSGASVPPQPFTNPPLGPVMGYFPCPPSSTGAPGTSVPRLPLPCINPSSVNPPGPVIGSFPCPPRSTGAPGTSQSFINSPPGPVIRTFSCPPNSNTRLATRGRGGSGSSSPSTRGGSSQAPYFTPSSRCRGTASPGHFSGGLPNLVLPESMHGGRGRGTSEQGSRGGRGDGAPGN</sequence>